<evidence type="ECO:0000313" key="3">
    <source>
        <dbReference type="Proteomes" id="UP001215280"/>
    </source>
</evidence>
<sequence>MSAKKTCAPPTTRSSAALITPVHTAPSRASRPSGLVCVAHLPAAPSLFASASRAPTLGLGVESLVTRPRPRYRRPVLTALTTVLVTNNRMPPGPPTNSANLLAR</sequence>
<name>A0AAD7IDQ5_9AGAR</name>
<dbReference type="AlphaFoldDB" id="A0AAD7IDQ5"/>
<protein>
    <submittedName>
        <fullName evidence="2">Uncharacterized protein</fullName>
    </submittedName>
</protein>
<accession>A0AAD7IDQ5</accession>
<feature type="region of interest" description="Disordered" evidence="1">
    <location>
        <begin position="1"/>
        <end position="30"/>
    </location>
</feature>
<proteinExistence type="predicted"/>
<keyword evidence="3" id="KW-1185">Reference proteome</keyword>
<evidence type="ECO:0000256" key="1">
    <source>
        <dbReference type="SAM" id="MobiDB-lite"/>
    </source>
</evidence>
<dbReference type="Proteomes" id="UP001215280">
    <property type="component" value="Unassembled WGS sequence"/>
</dbReference>
<evidence type="ECO:0000313" key="2">
    <source>
        <dbReference type="EMBL" id="KAJ7740761.1"/>
    </source>
</evidence>
<reference evidence="2" key="1">
    <citation type="submission" date="2023-03" db="EMBL/GenBank/DDBJ databases">
        <title>Massive genome expansion in bonnet fungi (Mycena s.s.) driven by repeated elements and novel gene families across ecological guilds.</title>
        <authorList>
            <consortium name="Lawrence Berkeley National Laboratory"/>
            <person name="Harder C.B."/>
            <person name="Miyauchi S."/>
            <person name="Viragh M."/>
            <person name="Kuo A."/>
            <person name="Thoen E."/>
            <person name="Andreopoulos B."/>
            <person name="Lu D."/>
            <person name="Skrede I."/>
            <person name="Drula E."/>
            <person name="Henrissat B."/>
            <person name="Morin E."/>
            <person name="Kohler A."/>
            <person name="Barry K."/>
            <person name="LaButti K."/>
            <person name="Morin E."/>
            <person name="Salamov A."/>
            <person name="Lipzen A."/>
            <person name="Mereny Z."/>
            <person name="Hegedus B."/>
            <person name="Baldrian P."/>
            <person name="Stursova M."/>
            <person name="Weitz H."/>
            <person name="Taylor A."/>
            <person name="Grigoriev I.V."/>
            <person name="Nagy L.G."/>
            <person name="Martin F."/>
            <person name="Kauserud H."/>
        </authorList>
    </citation>
    <scope>NUCLEOTIDE SEQUENCE</scope>
    <source>
        <strain evidence="2">CBHHK188m</strain>
    </source>
</reference>
<gene>
    <name evidence="2" type="ORF">DFH07DRAFT_965301</name>
</gene>
<comment type="caution">
    <text evidence="2">The sequence shown here is derived from an EMBL/GenBank/DDBJ whole genome shotgun (WGS) entry which is preliminary data.</text>
</comment>
<organism evidence="2 3">
    <name type="scientific">Mycena maculata</name>
    <dbReference type="NCBI Taxonomy" id="230809"/>
    <lineage>
        <taxon>Eukaryota</taxon>
        <taxon>Fungi</taxon>
        <taxon>Dikarya</taxon>
        <taxon>Basidiomycota</taxon>
        <taxon>Agaricomycotina</taxon>
        <taxon>Agaricomycetes</taxon>
        <taxon>Agaricomycetidae</taxon>
        <taxon>Agaricales</taxon>
        <taxon>Marasmiineae</taxon>
        <taxon>Mycenaceae</taxon>
        <taxon>Mycena</taxon>
    </lineage>
</organism>
<dbReference type="EMBL" id="JARJLG010000126">
    <property type="protein sequence ID" value="KAJ7740761.1"/>
    <property type="molecule type" value="Genomic_DNA"/>
</dbReference>